<organism evidence="1 2">
    <name type="scientific">Niabella soli DSM 19437</name>
    <dbReference type="NCBI Taxonomy" id="929713"/>
    <lineage>
        <taxon>Bacteria</taxon>
        <taxon>Pseudomonadati</taxon>
        <taxon>Bacteroidota</taxon>
        <taxon>Chitinophagia</taxon>
        <taxon>Chitinophagales</taxon>
        <taxon>Chitinophagaceae</taxon>
        <taxon>Niabella</taxon>
    </lineage>
</organism>
<dbReference type="Proteomes" id="UP000003586">
    <property type="component" value="Chromosome"/>
</dbReference>
<proteinExistence type="predicted"/>
<keyword evidence="2" id="KW-1185">Reference proteome</keyword>
<dbReference type="HOGENOM" id="CLU_3409755_0_0_10"/>
<dbReference type="AlphaFoldDB" id="W0F522"/>
<protein>
    <submittedName>
        <fullName evidence="1">Uncharacterized protein</fullName>
    </submittedName>
</protein>
<evidence type="ECO:0000313" key="2">
    <source>
        <dbReference type="Proteomes" id="UP000003586"/>
    </source>
</evidence>
<accession>W0F522</accession>
<gene>
    <name evidence="1" type="ORF">NIASO_20675</name>
</gene>
<dbReference type="KEGG" id="nso:NIASO_20675"/>
<name>W0F522_9BACT</name>
<evidence type="ECO:0000313" key="1">
    <source>
        <dbReference type="EMBL" id="AHF18107.1"/>
    </source>
</evidence>
<sequence>MSAKTSYETIVAKAIAFMVLFACKPKIPV</sequence>
<reference evidence="1 2" key="1">
    <citation type="submission" date="2013-12" db="EMBL/GenBank/DDBJ databases">
        <authorList>
            <consortium name="DOE Joint Genome Institute"/>
            <person name="Eisen J."/>
            <person name="Huntemann M."/>
            <person name="Han J."/>
            <person name="Chen A."/>
            <person name="Kyrpides N."/>
            <person name="Mavromatis K."/>
            <person name="Markowitz V."/>
            <person name="Palaniappan K."/>
            <person name="Ivanova N."/>
            <person name="Schaumberg A."/>
            <person name="Pati A."/>
            <person name="Liolios K."/>
            <person name="Nordberg H.P."/>
            <person name="Cantor M.N."/>
            <person name="Hua S.X."/>
            <person name="Woyke T."/>
        </authorList>
    </citation>
    <scope>NUCLEOTIDE SEQUENCE [LARGE SCALE GENOMIC DNA]</scope>
    <source>
        <strain evidence="2">DSM 19437</strain>
    </source>
</reference>
<dbReference type="EMBL" id="CP007035">
    <property type="protein sequence ID" value="AHF18107.1"/>
    <property type="molecule type" value="Genomic_DNA"/>
</dbReference>